<dbReference type="Gene3D" id="3.20.20.70">
    <property type="entry name" value="Aldolase class I"/>
    <property type="match status" value="1"/>
</dbReference>
<dbReference type="Proteomes" id="UP000236173">
    <property type="component" value="Unassembled WGS sequence"/>
</dbReference>
<dbReference type="SMART" id="SM00934">
    <property type="entry name" value="OMPdecase"/>
    <property type="match status" value="1"/>
</dbReference>
<evidence type="ECO:0000256" key="5">
    <source>
        <dbReference type="ARBA" id="ARBA00023239"/>
    </source>
</evidence>
<dbReference type="GO" id="GO:0044205">
    <property type="term" value="P:'de novo' UMP biosynthetic process"/>
    <property type="evidence" value="ECO:0007669"/>
    <property type="project" value="UniProtKB-UniRule"/>
</dbReference>
<keyword evidence="5 7" id="KW-0456">Lyase</keyword>
<feature type="binding site" evidence="7">
    <location>
        <begin position="61"/>
        <end position="70"/>
    </location>
    <ligand>
        <name>substrate</name>
    </ligand>
</feature>
<feature type="binding site" evidence="7 9">
    <location>
        <position position="182"/>
    </location>
    <ligand>
        <name>substrate</name>
    </ligand>
</feature>
<feature type="active site" description="For OMPdecase activity" evidence="8">
    <location>
        <position position="66"/>
    </location>
</feature>
<evidence type="ECO:0000256" key="10">
    <source>
        <dbReference type="RuleBase" id="RU000512"/>
    </source>
</evidence>
<evidence type="ECO:0000313" key="13">
    <source>
        <dbReference type="Proteomes" id="UP000236173"/>
    </source>
</evidence>
<comment type="similarity">
    <text evidence="7">Belongs to the OMP decarboxylase family. Type 1 subfamily.</text>
</comment>
<dbReference type="SUPFAM" id="SSF51366">
    <property type="entry name" value="Ribulose-phoshate binding barrel"/>
    <property type="match status" value="1"/>
</dbReference>
<reference evidence="13" key="1">
    <citation type="submission" date="2017-09" db="EMBL/GenBank/DDBJ databases">
        <title>Metaegenomics of thermophilic ammonia-oxidizing enrichment culture.</title>
        <authorList>
            <person name="Kato S."/>
            <person name="Suzuki K."/>
        </authorList>
    </citation>
    <scope>NUCLEOTIDE SEQUENCE [LARGE SCALE GENOMIC DNA]</scope>
</reference>
<evidence type="ECO:0000256" key="8">
    <source>
        <dbReference type="PIRSR" id="PIRSR614732-1"/>
    </source>
</evidence>
<dbReference type="AlphaFoldDB" id="A0A2H5XB82"/>
<dbReference type="GO" id="GO:0006207">
    <property type="term" value="P:'de novo' pyrimidine nucleobase biosynthetic process"/>
    <property type="evidence" value="ECO:0007669"/>
    <property type="project" value="InterPro"/>
</dbReference>
<accession>A0A2H5XB82</accession>
<dbReference type="NCBIfam" id="NF001273">
    <property type="entry name" value="PRK00230.1"/>
    <property type="match status" value="1"/>
</dbReference>
<feature type="binding site" evidence="7 9">
    <location>
        <position position="191"/>
    </location>
    <ligand>
        <name>substrate</name>
    </ligand>
</feature>
<dbReference type="InterPro" id="IPR014732">
    <property type="entry name" value="OMPdecase"/>
</dbReference>
<feature type="binding site" evidence="7 9">
    <location>
        <position position="120"/>
    </location>
    <ligand>
        <name>substrate</name>
    </ligand>
</feature>
<feature type="binding site" evidence="7 9">
    <location>
        <position position="211"/>
    </location>
    <ligand>
        <name>substrate</name>
    </ligand>
</feature>
<evidence type="ECO:0000256" key="6">
    <source>
        <dbReference type="ARBA" id="ARBA00049157"/>
    </source>
</evidence>
<sequence length="233" mass="25389">MNAAQRLIVALDVDDMATALALVDRLGDAATRYKVGYRLFLAAGWHIVDELQQRGKWVFADLKLHDIPATVAGAVTTLAHRRIGAITLHALGGSAMLRAAVQATQALTHRMHLWAVTVLTSLDDAMVRDELLIPLPTSDYAVHLARLARFCGCDGVIASGHEVERIKESCGDAFTVVVPAVRPSWMEQHDQRRTVTPSDAIKRGADFLVVGRAVTHADDPRSAFLRIADEITV</sequence>
<dbReference type="PANTHER" id="PTHR32119">
    <property type="entry name" value="OROTIDINE 5'-PHOSPHATE DECARBOXYLASE"/>
    <property type="match status" value="1"/>
</dbReference>
<feature type="active site" description="For OMPdecase activity" evidence="8">
    <location>
        <position position="61"/>
    </location>
</feature>
<dbReference type="UniPathway" id="UPA00070">
    <property type="reaction ID" value="UER00120"/>
</dbReference>
<evidence type="ECO:0000256" key="2">
    <source>
        <dbReference type="ARBA" id="ARBA00004861"/>
    </source>
</evidence>
<gene>
    <name evidence="7 12" type="primary">pyrF</name>
    <name evidence="12" type="ORF">HRbin17_00954</name>
</gene>
<feature type="binding site" evidence="7 9">
    <location>
        <position position="12"/>
    </location>
    <ligand>
        <name>substrate</name>
    </ligand>
</feature>
<feature type="binding site" evidence="7 9">
    <location>
        <position position="34"/>
    </location>
    <ligand>
        <name>substrate</name>
    </ligand>
</feature>
<organism evidence="12 13">
    <name type="scientific">Candidatus Fervidibacter japonicus</name>
    <dbReference type="NCBI Taxonomy" id="2035412"/>
    <lineage>
        <taxon>Bacteria</taxon>
        <taxon>Candidatus Fervidibacterota</taxon>
        <taxon>Candidatus Fervidibacter</taxon>
    </lineage>
</organism>
<protein>
    <recommendedName>
        <fullName evidence="7">Orotidine 5'-phosphate decarboxylase</fullName>
        <ecNumber evidence="7">4.1.1.23</ecNumber>
    </recommendedName>
    <alternativeName>
        <fullName evidence="7">OMP decarboxylase</fullName>
        <shortName evidence="7">OMPDCase</shortName>
        <shortName evidence="7">OMPdecase</shortName>
    </alternativeName>
</protein>
<dbReference type="EC" id="4.1.1.23" evidence="7"/>
<dbReference type="InterPro" id="IPR047596">
    <property type="entry name" value="OMPdecase_bac"/>
</dbReference>
<dbReference type="HAMAP" id="MF_01200_B">
    <property type="entry name" value="OMPdecase_type1_B"/>
    <property type="match status" value="1"/>
</dbReference>
<keyword evidence="4 7" id="KW-0665">Pyrimidine biosynthesis</keyword>
<evidence type="ECO:0000256" key="9">
    <source>
        <dbReference type="PIRSR" id="PIRSR614732-2"/>
    </source>
</evidence>
<dbReference type="EMBL" id="BEHT01000010">
    <property type="protein sequence ID" value="GBC98442.1"/>
    <property type="molecule type" value="Genomic_DNA"/>
</dbReference>
<evidence type="ECO:0000313" key="12">
    <source>
        <dbReference type="EMBL" id="GBC98442.1"/>
    </source>
</evidence>
<dbReference type="InterPro" id="IPR013785">
    <property type="entry name" value="Aldolase_TIM"/>
</dbReference>
<comment type="caution">
    <text evidence="12">The sequence shown here is derived from an EMBL/GenBank/DDBJ whole genome shotgun (WGS) entry which is preliminary data.</text>
</comment>
<comment type="catalytic activity">
    <reaction evidence="6 7 10">
        <text>orotidine 5'-phosphate + H(+) = UMP + CO2</text>
        <dbReference type="Rhea" id="RHEA:11596"/>
        <dbReference type="ChEBI" id="CHEBI:15378"/>
        <dbReference type="ChEBI" id="CHEBI:16526"/>
        <dbReference type="ChEBI" id="CHEBI:57538"/>
        <dbReference type="ChEBI" id="CHEBI:57865"/>
        <dbReference type="EC" id="4.1.1.23"/>
    </reaction>
</comment>
<feature type="active site" description="Proton donor" evidence="7">
    <location>
        <position position="63"/>
    </location>
</feature>
<evidence type="ECO:0000256" key="7">
    <source>
        <dbReference type="HAMAP-Rule" id="MF_01200"/>
    </source>
</evidence>
<dbReference type="GO" id="GO:0005829">
    <property type="term" value="C:cytosol"/>
    <property type="evidence" value="ECO:0007669"/>
    <property type="project" value="TreeGrafter"/>
</dbReference>
<evidence type="ECO:0000259" key="11">
    <source>
        <dbReference type="SMART" id="SM00934"/>
    </source>
</evidence>
<dbReference type="InterPro" id="IPR011060">
    <property type="entry name" value="RibuloseP-bd_barrel"/>
</dbReference>
<evidence type="ECO:0000256" key="1">
    <source>
        <dbReference type="ARBA" id="ARBA00002356"/>
    </source>
</evidence>
<dbReference type="GO" id="GO:0004590">
    <property type="term" value="F:orotidine-5'-phosphate decarboxylase activity"/>
    <property type="evidence" value="ECO:0007669"/>
    <property type="project" value="UniProtKB-UniRule"/>
</dbReference>
<feature type="domain" description="Orotidine 5'-phosphate decarboxylase" evidence="11">
    <location>
        <begin position="6"/>
        <end position="227"/>
    </location>
</feature>
<dbReference type="Pfam" id="PF00215">
    <property type="entry name" value="OMPdecase"/>
    <property type="match status" value="1"/>
</dbReference>
<comment type="pathway">
    <text evidence="2 7 10">Pyrimidine metabolism; UMP biosynthesis via de novo pathway; UMP from orotate: step 2/2.</text>
</comment>
<keyword evidence="3 7" id="KW-0210">Decarboxylase</keyword>
<dbReference type="CDD" id="cd04725">
    <property type="entry name" value="OMP_decarboxylase_like"/>
    <property type="match status" value="1"/>
</dbReference>
<name>A0A2H5XB82_9BACT</name>
<dbReference type="InterPro" id="IPR018089">
    <property type="entry name" value="OMPdecase_AS"/>
</dbReference>
<comment type="subunit">
    <text evidence="7">Homodimer.</text>
</comment>
<dbReference type="NCBIfam" id="TIGR01740">
    <property type="entry name" value="pyrF"/>
    <property type="match status" value="1"/>
</dbReference>
<comment type="function">
    <text evidence="1 7">Catalyzes the decarboxylation of orotidine 5'-monophosphate (OMP) to uridine 5'-monophosphate (UMP).</text>
</comment>
<evidence type="ECO:0000256" key="3">
    <source>
        <dbReference type="ARBA" id="ARBA00022793"/>
    </source>
</evidence>
<feature type="active site" description="For OMPdecase activity" evidence="8">
    <location>
        <position position="63"/>
    </location>
</feature>
<evidence type="ECO:0000256" key="4">
    <source>
        <dbReference type="ARBA" id="ARBA00022975"/>
    </source>
</evidence>
<dbReference type="PROSITE" id="PS00156">
    <property type="entry name" value="OMPDECASE"/>
    <property type="match status" value="1"/>
</dbReference>
<dbReference type="PANTHER" id="PTHR32119:SF2">
    <property type="entry name" value="OROTIDINE 5'-PHOSPHATE DECARBOXYLASE"/>
    <property type="match status" value="1"/>
</dbReference>
<feature type="binding site" evidence="7 9">
    <location>
        <position position="212"/>
    </location>
    <ligand>
        <name>substrate</name>
    </ligand>
</feature>
<dbReference type="InterPro" id="IPR001754">
    <property type="entry name" value="OMPdeCOase_dom"/>
</dbReference>
<proteinExistence type="inferred from homology"/>